<reference evidence="2 3" key="1">
    <citation type="submission" date="2024-01" db="EMBL/GenBank/DDBJ databases">
        <title>The complete chloroplast genome sequence of Lithospermum erythrorhizon: insights into the phylogenetic relationship among Boraginaceae species and the maternal lineages of purple gromwells.</title>
        <authorList>
            <person name="Okada T."/>
            <person name="Watanabe K."/>
        </authorList>
    </citation>
    <scope>NUCLEOTIDE SEQUENCE [LARGE SCALE GENOMIC DNA]</scope>
</reference>
<proteinExistence type="predicted"/>
<dbReference type="EMBL" id="BAABME010009605">
    <property type="protein sequence ID" value="GAA0175464.1"/>
    <property type="molecule type" value="Genomic_DNA"/>
</dbReference>
<feature type="compositionally biased region" description="Polar residues" evidence="1">
    <location>
        <begin position="1"/>
        <end position="21"/>
    </location>
</feature>
<evidence type="ECO:0000256" key="1">
    <source>
        <dbReference type="SAM" id="MobiDB-lite"/>
    </source>
</evidence>
<name>A0AAV3RHY0_LITER</name>
<gene>
    <name evidence="2" type="ORF">LIER_28631</name>
</gene>
<sequence>MLSSRYSQYSRHQNMSESSEAPATHHHQQRERLNPMLAVPPAVPAAPITVDPATERLQKELEDIKQMMKALIPTTSTRRK</sequence>
<feature type="region of interest" description="Disordered" evidence="1">
    <location>
        <begin position="1"/>
        <end position="34"/>
    </location>
</feature>
<organism evidence="2 3">
    <name type="scientific">Lithospermum erythrorhizon</name>
    <name type="common">Purple gromwell</name>
    <name type="synonym">Lithospermum officinale var. erythrorhizon</name>
    <dbReference type="NCBI Taxonomy" id="34254"/>
    <lineage>
        <taxon>Eukaryota</taxon>
        <taxon>Viridiplantae</taxon>
        <taxon>Streptophyta</taxon>
        <taxon>Embryophyta</taxon>
        <taxon>Tracheophyta</taxon>
        <taxon>Spermatophyta</taxon>
        <taxon>Magnoliopsida</taxon>
        <taxon>eudicotyledons</taxon>
        <taxon>Gunneridae</taxon>
        <taxon>Pentapetalae</taxon>
        <taxon>asterids</taxon>
        <taxon>lamiids</taxon>
        <taxon>Boraginales</taxon>
        <taxon>Boraginaceae</taxon>
        <taxon>Boraginoideae</taxon>
        <taxon>Lithospermeae</taxon>
        <taxon>Lithospermum</taxon>
    </lineage>
</organism>
<protein>
    <submittedName>
        <fullName evidence="2">Uncharacterized protein</fullName>
    </submittedName>
</protein>
<dbReference type="AlphaFoldDB" id="A0AAV3RHY0"/>
<evidence type="ECO:0000313" key="3">
    <source>
        <dbReference type="Proteomes" id="UP001454036"/>
    </source>
</evidence>
<dbReference type="Proteomes" id="UP001454036">
    <property type="component" value="Unassembled WGS sequence"/>
</dbReference>
<evidence type="ECO:0000313" key="2">
    <source>
        <dbReference type="EMBL" id="GAA0175464.1"/>
    </source>
</evidence>
<accession>A0AAV3RHY0</accession>
<keyword evidence="3" id="KW-1185">Reference proteome</keyword>
<comment type="caution">
    <text evidence="2">The sequence shown here is derived from an EMBL/GenBank/DDBJ whole genome shotgun (WGS) entry which is preliminary data.</text>
</comment>